<evidence type="ECO:0000259" key="14">
    <source>
        <dbReference type="PROSITE" id="PS50857"/>
    </source>
</evidence>
<comment type="similarity">
    <text evidence="2">Belongs to the cytochrome c oxidase subunit 2 family.</text>
</comment>
<feature type="domain" description="Cytochrome oxidase subunit II copper A binding" evidence="14">
    <location>
        <begin position="94"/>
        <end position="206"/>
    </location>
</feature>
<evidence type="ECO:0000256" key="12">
    <source>
        <dbReference type="SAM" id="MobiDB-lite"/>
    </source>
</evidence>
<evidence type="ECO:0000256" key="2">
    <source>
        <dbReference type="ARBA" id="ARBA00007866"/>
    </source>
</evidence>
<dbReference type="RefSeq" id="WP_252466060.1">
    <property type="nucleotide sequence ID" value="NZ_JALBWM010000030.1"/>
</dbReference>
<evidence type="ECO:0000313" key="16">
    <source>
        <dbReference type="EMBL" id="MCO1334501.1"/>
    </source>
</evidence>
<comment type="caution">
    <text evidence="16">The sequence shown here is derived from an EMBL/GenBank/DDBJ whole genome shotgun (WGS) entry which is preliminary data.</text>
</comment>
<keyword evidence="4" id="KW-1003">Cell membrane</keyword>
<dbReference type="GO" id="GO:0005507">
    <property type="term" value="F:copper ion binding"/>
    <property type="evidence" value="ECO:0007669"/>
    <property type="project" value="InterPro"/>
</dbReference>
<keyword evidence="10" id="KW-0560">Oxidoreductase</keyword>
<dbReference type="Pfam" id="PF00116">
    <property type="entry name" value="COX2"/>
    <property type="match status" value="1"/>
</dbReference>
<dbReference type="AlphaFoldDB" id="A0A9X2J7I0"/>
<feature type="transmembrane region" description="Helical" evidence="13">
    <location>
        <begin position="58"/>
        <end position="78"/>
    </location>
</feature>
<keyword evidence="5" id="KW-0679">Respiratory chain</keyword>
<evidence type="ECO:0000313" key="17">
    <source>
        <dbReference type="Proteomes" id="UP001139028"/>
    </source>
</evidence>
<dbReference type="PANTHER" id="PTHR22888">
    <property type="entry name" value="CYTOCHROME C OXIDASE, SUBUNIT II"/>
    <property type="match status" value="1"/>
</dbReference>
<evidence type="ECO:0000256" key="8">
    <source>
        <dbReference type="ARBA" id="ARBA00022982"/>
    </source>
</evidence>
<dbReference type="Gene3D" id="2.60.40.420">
    <property type="entry name" value="Cupredoxins - blue copper proteins"/>
    <property type="match status" value="1"/>
</dbReference>
<evidence type="ECO:0000256" key="5">
    <source>
        <dbReference type="ARBA" id="ARBA00022660"/>
    </source>
</evidence>
<feature type="region of interest" description="Disordered" evidence="12">
    <location>
        <begin position="269"/>
        <end position="291"/>
    </location>
</feature>
<proteinExistence type="inferred from homology"/>
<evidence type="ECO:0000256" key="4">
    <source>
        <dbReference type="ARBA" id="ARBA00022475"/>
    </source>
</evidence>
<gene>
    <name evidence="16" type="ORF">MO867_09120</name>
</gene>
<dbReference type="InterPro" id="IPR002429">
    <property type="entry name" value="CcO_II-like_C"/>
</dbReference>
<feature type="compositionally biased region" description="Basic and acidic residues" evidence="12">
    <location>
        <begin position="278"/>
        <end position="291"/>
    </location>
</feature>
<dbReference type="GO" id="GO:0042773">
    <property type="term" value="P:ATP synthesis coupled electron transport"/>
    <property type="evidence" value="ECO:0007669"/>
    <property type="project" value="TreeGrafter"/>
</dbReference>
<dbReference type="SUPFAM" id="SSF81464">
    <property type="entry name" value="Cytochrome c oxidase subunit II-like, transmembrane region"/>
    <property type="match status" value="1"/>
</dbReference>
<keyword evidence="11 13" id="KW-0472">Membrane</keyword>
<evidence type="ECO:0000256" key="9">
    <source>
        <dbReference type="ARBA" id="ARBA00022989"/>
    </source>
</evidence>
<dbReference type="GO" id="GO:0005886">
    <property type="term" value="C:plasma membrane"/>
    <property type="evidence" value="ECO:0007669"/>
    <property type="project" value="UniProtKB-SubCell"/>
</dbReference>
<comment type="subcellular location">
    <subcellularLocation>
        <location evidence="1">Cell membrane</location>
        <topology evidence="1">Multi-pass membrane protein</topology>
    </subcellularLocation>
</comment>
<dbReference type="PROSITE" id="PS50999">
    <property type="entry name" value="COX2_TM"/>
    <property type="match status" value="1"/>
</dbReference>
<dbReference type="CDD" id="cd04212">
    <property type="entry name" value="CuRO_UO_II"/>
    <property type="match status" value="1"/>
</dbReference>
<dbReference type="PANTHER" id="PTHR22888:SF18">
    <property type="entry name" value="CYTOCHROME BO(3) UBIQUINOL OXIDASE SUBUNIT 2"/>
    <property type="match status" value="1"/>
</dbReference>
<dbReference type="PROSITE" id="PS50857">
    <property type="entry name" value="COX2_CUA"/>
    <property type="match status" value="1"/>
</dbReference>
<dbReference type="InterPro" id="IPR011759">
    <property type="entry name" value="Cyt_c_oxidase_su2_TM_dom"/>
</dbReference>
<keyword evidence="6 13" id="KW-0812">Transmembrane</keyword>
<keyword evidence="8" id="KW-0249">Electron transport</keyword>
<evidence type="ECO:0000256" key="3">
    <source>
        <dbReference type="ARBA" id="ARBA00022448"/>
    </source>
</evidence>
<keyword evidence="3" id="KW-0813">Transport</keyword>
<feature type="domain" description="Cytochrome oxidase subunit II transmembrane region profile" evidence="15">
    <location>
        <begin position="1"/>
        <end position="88"/>
    </location>
</feature>
<keyword evidence="7" id="KW-0732">Signal</keyword>
<evidence type="ECO:0000256" key="10">
    <source>
        <dbReference type="ARBA" id="ARBA00023002"/>
    </source>
</evidence>
<evidence type="ECO:0000256" key="13">
    <source>
        <dbReference type="SAM" id="Phobius"/>
    </source>
</evidence>
<name>A0A9X2J7I0_9GAMM</name>
<dbReference type="InterPro" id="IPR034227">
    <property type="entry name" value="CuRO_UO_II"/>
</dbReference>
<feature type="transmembrane region" description="Helical" evidence="13">
    <location>
        <begin position="12"/>
        <end position="37"/>
    </location>
</feature>
<dbReference type="InterPro" id="IPR008972">
    <property type="entry name" value="Cupredoxin"/>
</dbReference>
<keyword evidence="17" id="KW-1185">Reference proteome</keyword>
<evidence type="ECO:0000256" key="7">
    <source>
        <dbReference type="ARBA" id="ARBA00022729"/>
    </source>
</evidence>
<dbReference type="GO" id="GO:0004129">
    <property type="term" value="F:cytochrome-c oxidase activity"/>
    <property type="evidence" value="ECO:0007669"/>
    <property type="project" value="InterPro"/>
</dbReference>
<evidence type="ECO:0000256" key="6">
    <source>
        <dbReference type="ARBA" id="ARBA00022692"/>
    </source>
</evidence>
<evidence type="ECO:0000259" key="15">
    <source>
        <dbReference type="PROSITE" id="PS50999"/>
    </source>
</evidence>
<dbReference type="Gene3D" id="1.10.287.90">
    <property type="match status" value="1"/>
</dbReference>
<evidence type="ECO:0000256" key="11">
    <source>
        <dbReference type="ARBA" id="ARBA00023136"/>
    </source>
</evidence>
<reference evidence="16" key="1">
    <citation type="journal article" date="2022" name="Arch. Microbiol.">
        <title>Microbulbifer okhotskensis sp. nov., isolated from a deep bottom sediment of the Okhotsk Sea.</title>
        <authorList>
            <person name="Romanenko L."/>
            <person name="Kurilenko V."/>
            <person name="Otstavnykh N."/>
            <person name="Velansky P."/>
            <person name="Isaeva M."/>
            <person name="Mikhailov V."/>
        </authorList>
    </citation>
    <scope>NUCLEOTIDE SEQUENCE</scope>
    <source>
        <strain evidence="16">OS29</strain>
    </source>
</reference>
<sequence length="291" mass="32954">MPLGPVAEEQKVHFFWAMALTMVAILPVFILVPVILFKYRRKKGRGFYAPKWETYGPLELIMWGVPFLVIIVLSVMLWRATARLDPYKEIQGVVPPIKVQVVGLDWKWLFIYPELDIATVGELVVPVHTPISMILTSDTVMQSFFISALAGQIYVMPGMTTQLNFIASKTGETEGENTQYTGDGFADQKFNVQVVNSDNFDRWVQRVHSTGIELSTENYNRLAQRTTKKQAHGELATAQMPEKVIYFTLPGTQLFHEIVMRYHSGKPLSIEDQPGTEKFGRGKEDVEGVQP</sequence>
<dbReference type="SUPFAM" id="SSF49503">
    <property type="entry name" value="Cupredoxins"/>
    <property type="match status" value="1"/>
</dbReference>
<protein>
    <submittedName>
        <fullName evidence="16">Cytochrome ubiquinol oxidase subunit II</fullName>
    </submittedName>
</protein>
<dbReference type="InterPro" id="IPR036257">
    <property type="entry name" value="Cyt_c_oxidase_su2_TM_sf"/>
</dbReference>
<organism evidence="16 17">
    <name type="scientific">Microbulbifer okhotskensis</name>
    <dbReference type="NCBI Taxonomy" id="2926617"/>
    <lineage>
        <taxon>Bacteria</taxon>
        <taxon>Pseudomonadati</taxon>
        <taxon>Pseudomonadota</taxon>
        <taxon>Gammaproteobacteria</taxon>
        <taxon>Cellvibrionales</taxon>
        <taxon>Microbulbiferaceae</taxon>
        <taxon>Microbulbifer</taxon>
    </lineage>
</organism>
<dbReference type="Proteomes" id="UP001139028">
    <property type="component" value="Unassembled WGS sequence"/>
</dbReference>
<dbReference type="GO" id="GO:0016491">
    <property type="term" value="F:oxidoreductase activity"/>
    <property type="evidence" value="ECO:0007669"/>
    <property type="project" value="UniProtKB-KW"/>
</dbReference>
<keyword evidence="9 13" id="KW-1133">Transmembrane helix</keyword>
<dbReference type="InterPro" id="IPR045187">
    <property type="entry name" value="CcO_II"/>
</dbReference>
<accession>A0A9X2J7I0</accession>
<dbReference type="EMBL" id="JALBWM010000030">
    <property type="protein sequence ID" value="MCO1334501.1"/>
    <property type="molecule type" value="Genomic_DNA"/>
</dbReference>
<evidence type="ECO:0000256" key="1">
    <source>
        <dbReference type="ARBA" id="ARBA00004651"/>
    </source>
</evidence>